<dbReference type="EMBL" id="QASN01000013">
    <property type="protein sequence ID" value="PTU74953.1"/>
    <property type="molecule type" value="Genomic_DNA"/>
</dbReference>
<comment type="caution">
    <text evidence="9">The sequence shown here is derived from an EMBL/GenBank/DDBJ whole genome shotgun (WGS) entry which is preliminary data.</text>
</comment>
<keyword evidence="6" id="KW-0067">ATP-binding</keyword>
<evidence type="ECO:0000256" key="7">
    <source>
        <dbReference type="ARBA" id="ARBA00022909"/>
    </source>
</evidence>
<sequence length="191" mass="20945">MSPVPTAVPAAVPTSVPVLLGLGSNLDRERHLCAGLDALAGFLQRMRCSPVFESDPVGIRSGPFFNLVVAAQTDLPLGELDRRLKFIEADNGRYALDRKGLPLDIDVLAYGDLVGDFDGLRLPRAEILRNAFVLWPLALLVPEQLHPETGRSYAQLWDEAQIDQRLWPAAFSWNAQALTPAALLQDWPAPV</sequence>
<dbReference type="GO" id="GO:0005524">
    <property type="term" value="F:ATP binding"/>
    <property type="evidence" value="ECO:0007669"/>
    <property type="project" value="UniProtKB-KW"/>
</dbReference>
<dbReference type="NCBIfam" id="TIGR01498">
    <property type="entry name" value="folK"/>
    <property type="match status" value="1"/>
</dbReference>
<reference evidence="9 10" key="1">
    <citation type="submission" date="2018-04" db="EMBL/GenBank/DDBJ databases">
        <title>Pseudomonas sp. nov., isolated from mangrove soil.</title>
        <authorList>
            <person name="Chen C."/>
        </authorList>
    </citation>
    <scope>NUCLEOTIDE SEQUENCE [LARGE SCALE GENOMIC DNA]</scope>
    <source>
        <strain evidence="9 10">TC-11</strain>
    </source>
</reference>
<organism evidence="9 10">
    <name type="scientific">Pseudomonas mangrovi</name>
    <dbReference type="NCBI Taxonomy" id="2161748"/>
    <lineage>
        <taxon>Bacteria</taxon>
        <taxon>Pseudomonadati</taxon>
        <taxon>Pseudomonadota</taxon>
        <taxon>Gammaproteobacteria</taxon>
        <taxon>Pseudomonadales</taxon>
        <taxon>Pseudomonadaceae</taxon>
        <taxon>Pseudomonas</taxon>
    </lineage>
</organism>
<dbReference type="SUPFAM" id="SSF55083">
    <property type="entry name" value="6-hydroxymethyl-7,8-dihydropterin pyrophosphokinase, HPPK"/>
    <property type="match status" value="1"/>
</dbReference>
<evidence type="ECO:0000313" key="10">
    <source>
        <dbReference type="Proteomes" id="UP000244064"/>
    </source>
</evidence>
<accession>A0A2T5PB25</accession>
<proteinExistence type="predicted"/>
<dbReference type="Gene3D" id="3.30.70.560">
    <property type="entry name" value="7,8-Dihydro-6-hydroxymethylpterin-pyrophosphokinase HPPK"/>
    <property type="match status" value="1"/>
</dbReference>
<keyword evidence="5 9" id="KW-0418">Kinase</keyword>
<evidence type="ECO:0000256" key="5">
    <source>
        <dbReference type="ARBA" id="ARBA00022777"/>
    </source>
</evidence>
<dbReference type="InterPro" id="IPR035907">
    <property type="entry name" value="Hppk_sf"/>
</dbReference>
<keyword evidence="7" id="KW-0289">Folate biosynthesis</keyword>
<keyword evidence="3" id="KW-0808">Transferase</keyword>
<evidence type="ECO:0000256" key="1">
    <source>
        <dbReference type="ARBA" id="ARBA00005051"/>
    </source>
</evidence>
<dbReference type="PANTHER" id="PTHR43071">
    <property type="entry name" value="2-AMINO-4-HYDROXY-6-HYDROXYMETHYLDIHYDROPTERIDINE PYROPHOSPHOKINASE"/>
    <property type="match status" value="1"/>
</dbReference>
<keyword evidence="10" id="KW-1185">Reference proteome</keyword>
<dbReference type="GO" id="GO:0046656">
    <property type="term" value="P:folic acid biosynthetic process"/>
    <property type="evidence" value="ECO:0007669"/>
    <property type="project" value="UniProtKB-KW"/>
</dbReference>
<dbReference type="AlphaFoldDB" id="A0A2T5PB25"/>
<evidence type="ECO:0000256" key="4">
    <source>
        <dbReference type="ARBA" id="ARBA00022741"/>
    </source>
</evidence>
<dbReference type="RefSeq" id="WP_108106494.1">
    <property type="nucleotide sequence ID" value="NZ_QASN01000013.1"/>
</dbReference>
<dbReference type="EC" id="2.7.6.3" evidence="2"/>
<dbReference type="GO" id="GO:0003848">
    <property type="term" value="F:2-amino-4-hydroxy-6-hydroxymethyldihydropteridine diphosphokinase activity"/>
    <property type="evidence" value="ECO:0007669"/>
    <property type="project" value="UniProtKB-EC"/>
</dbReference>
<evidence type="ECO:0000259" key="8">
    <source>
        <dbReference type="Pfam" id="PF01288"/>
    </source>
</evidence>
<dbReference type="Proteomes" id="UP000244064">
    <property type="component" value="Unassembled WGS sequence"/>
</dbReference>
<dbReference type="GO" id="GO:0016301">
    <property type="term" value="F:kinase activity"/>
    <property type="evidence" value="ECO:0007669"/>
    <property type="project" value="UniProtKB-KW"/>
</dbReference>
<keyword evidence="4" id="KW-0547">Nucleotide-binding</keyword>
<protein>
    <recommendedName>
        <fullName evidence="2">2-amino-4-hydroxy-6-hydroxymethyldihydropteridine diphosphokinase</fullName>
        <ecNumber evidence="2">2.7.6.3</ecNumber>
    </recommendedName>
</protein>
<evidence type="ECO:0000256" key="2">
    <source>
        <dbReference type="ARBA" id="ARBA00013253"/>
    </source>
</evidence>
<evidence type="ECO:0000256" key="3">
    <source>
        <dbReference type="ARBA" id="ARBA00022679"/>
    </source>
</evidence>
<dbReference type="OrthoDB" id="9790168at2"/>
<evidence type="ECO:0000256" key="6">
    <source>
        <dbReference type="ARBA" id="ARBA00022840"/>
    </source>
</evidence>
<feature type="domain" description="7,8-dihydro-6-hydroxymethylpterin-pyrophosphokinase" evidence="8">
    <location>
        <begin position="20"/>
        <end position="141"/>
    </location>
</feature>
<dbReference type="UniPathway" id="UPA00077">
    <property type="reaction ID" value="UER00155"/>
</dbReference>
<dbReference type="Pfam" id="PF01288">
    <property type="entry name" value="HPPK"/>
    <property type="match status" value="1"/>
</dbReference>
<gene>
    <name evidence="9" type="primary">folK</name>
    <name evidence="9" type="ORF">DBO85_06720</name>
</gene>
<comment type="pathway">
    <text evidence="1">Cofactor biosynthesis; tetrahydrofolate biosynthesis; 2-amino-4-hydroxy-6-hydroxymethyl-7,8-dihydropteridine diphosphate from 7,8-dihydroneopterin triphosphate: step 4/4.</text>
</comment>
<dbReference type="PANTHER" id="PTHR43071:SF2">
    <property type="entry name" value="2-AMINO-4-HYDROXY-6-HYDROXYMETHYLDIHYDROPTERIDINE PYROPHOSPHOKINASE"/>
    <property type="match status" value="1"/>
</dbReference>
<dbReference type="CDD" id="cd00483">
    <property type="entry name" value="HPPK"/>
    <property type="match status" value="1"/>
</dbReference>
<evidence type="ECO:0000313" key="9">
    <source>
        <dbReference type="EMBL" id="PTU74953.1"/>
    </source>
</evidence>
<dbReference type="InterPro" id="IPR000550">
    <property type="entry name" value="Hppk"/>
</dbReference>
<dbReference type="GO" id="GO:0046654">
    <property type="term" value="P:tetrahydrofolate biosynthetic process"/>
    <property type="evidence" value="ECO:0007669"/>
    <property type="project" value="UniProtKB-UniPathway"/>
</dbReference>
<name>A0A2T5PB25_9PSED</name>